<dbReference type="RefSeq" id="WP_012164663.1">
    <property type="nucleotide sequence ID" value="NC_009925.1"/>
</dbReference>
<gene>
    <name evidence="2" type="ordered locus">AM1_4358</name>
</gene>
<evidence type="ECO:0000313" key="2">
    <source>
        <dbReference type="EMBL" id="ABW29337.1"/>
    </source>
</evidence>
<sequence>MAEQLEINWVNQGATEGTSQSQTAVGVEEAVVIPQELSEMSLEISPAEVEDNAPATKTDQETTGPQQRIQLLEQALEQCQLYIDELKSKLMDQAFLEEQLATTEEFSHIQKQAVITLQDQLTNREQIQQELENLRQAKIDLTNRLADKDTSLRFQEAELSKLQDQFAEERTALERLQDQAERLSLQIQSSQKTAVHETQQRIIAQTTAERLRTQLRECEADIQTLEVQLQQARESYATQQDIIASLKNADKSDSHKNQAIQSLSSSLLKAQNKIADLETQLSNQSIVQAQFQHSTQEFAEQAQSLQKRSEELEQQVAEMQEQILHQAQQASEYETAVQHWKDRSFTAEQTVAQMKQILEHLLADRKGPELPLPEKLDDAIAALSQTCLSEDTATTRKNIKLDLPALLHRWRNTKT</sequence>
<name>B0CEU0_ACAM1</name>
<keyword evidence="3" id="KW-1185">Reference proteome</keyword>
<evidence type="ECO:0000256" key="1">
    <source>
        <dbReference type="SAM" id="Coils"/>
    </source>
</evidence>
<dbReference type="OrthoDB" id="564812at2"/>
<accession>B0CEU0</accession>
<dbReference type="STRING" id="329726.AM1_4358"/>
<dbReference type="EMBL" id="CP000828">
    <property type="protein sequence ID" value="ABW29337.1"/>
    <property type="molecule type" value="Genomic_DNA"/>
</dbReference>
<organism evidence="2 3">
    <name type="scientific">Acaryochloris marina (strain MBIC 11017)</name>
    <dbReference type="NCBI Taxonomy" id="329726"/>
    <lineage>
        <taxon>Bacteria</taxon>
        <taxon>Bacillati</taxon>
        <taxon>Cyanobacteriota</taxon>
        <taxon>Cyanophyceae</taxon>
        <taxon>Acaryochloridales</taxon>
        <taxon>Acaryochloridaceae</taxon>
        <taxon>Acaryochloris</taxon>
    </lineage>
</organism>
<evidence type="ECO:0000313" key="3">
    <source>
        <dbReference type="Proteomes" id="UP000000268"/>
    </source>
</evidence>
<dbReference type="AlphaFoldDB" id="B0CEU0"/>
<dbReference type="eggNOG" id="COG1196">
    <property type="taxonomic scope" value="Bacteria"/>
</dbReference>
<keyword evidence="1" id="KW-0175">Coiled coil</keyword>
<dbReference type="HOGENOM" id="CLU_646757_0_0_3"/>
<feature type="coiled-coil region" evidence="1">
    <location>
        <begin position="117"/>
        <end position="329"/>
    </location>
</feature>
<dbReference type="KEGG" id="amr:AM1_4358"/>
<dbReference type="Gene3D" id="1.10.287.1490">
    <property type="match status" value="1"/>
</dbReference>
<reference evidence="2 3" key="1">
    <citation type="journal article" date="2008" name="Proc. Natl. Acad. Sci. U.S.A.">
        <title>Niche adaptation and genome expansion in the chlorophyll d-producing cyanobacterium Acaryochloris marina.</title>
        <authorList>
            <person name="Swingley W.D."/>
            <person name="Chen M."/>
            <person name="Cheung P.C."/>
            <person name="Conrad A.L."/>
            <person name="Dejesa L.C."/>
            <person name="Hao J."/>
            <person name="Honchak B.M."/>
            <person name="Karbach L.E."/>
            <person name="Kurdoglu A."/>
            <person name="Lahiri S."/>
            <person name="Mastrian S.D."/>
            <person name="Miyashita H."/>
            <person name="Page L."/>
            <person name="Ramakrishna P."/>
            <person name="Satoh S."/>
            <person name="Sattley W.M."/>
            <person name="Shimada Y."/>
            <person name="Taylor H.L."/>
            <person name="Tomo T."/>
            <person name="Tsuchiya T."/>
            <person name="Wang Z.T."/>
            <person name="Raymond J."/>
            <person name="Mimuro M."/>
            <person name="Blankenship R.E."/>
            <person name="Touchman J.W."/>
        </authorList>
    </citation>
    <scope>NUCLEOTIDE SEQUENCE [LARGE SCALE GENOMIC DNA]</scope>
    <source>
        <strain evidence="3">MBIC 11017</strain>
    </source>
</reference>
<dbReference type="Proteomes" id="UP000000268">
    <property type="component" value="Chromosome"/>
</dbReference>
<protein>
    <submittedName>
        <fullName evidence="2">Uncharacterized protein</fullName>
    </submittedName>
</protein>
<proteinExistence type="predicted"/>